<dbReference type="GeneID" id="5972314"/>
<reference evidence="3" key="1">
    <citation type="journal article" date="2007" name="Plant Cell">
        <title>Dothideomycete-plant interactions illuminated by genome sequencing and EST analysis of the wheat pathogen Stagonospora nodorum.</title>
        <authorList>
            <person name="Hane J.K."/>
            <person name="Lowe R.G."/>
            <person name="Solomon P.S."/>
            <person name="Tan K.C."/>
            <person name="Schoch C.L."/>
            <person name="Spatafora J.W."/>
            <person name="Crous P.W."/>
            <person name="Kodira C."/>
            <person name="Birren B.W."/>
            <person name="Galagan J.E."/>
            <person name="Torriani S.F."/>
            <person name="McDonald B.A."/>
            <person name="Oliver R.P."/>
        </authorList>
    </citation>
    <scope>NUCLEOTIDE SEQUENCE [LARGE SCALE GENOMIC DNA]</scope>
    <source>
        <strain evidence="3">SN15 / ATCC MYA-4574 / FGSC 10173</strain>
    </source>
</reference>
<proteinExistence type="predicted"/>
<name>Q0UT86_PHANO</name>
<dbReference type="EMBL" id="CH445331">
    <property type="protein sequence ID" value="EAT87419.1"/>
    <property type="molecule type" value="Genomic_DNA"/>
</dbReference>
<evidence type="ECO:0000313" key="2">
    <source>
        <dbReference type="EMBL" id="EAT87419.1"/>
    </source>
</evidence>
<sequence length="87" mass="9607">MSEAAGLDSTRLIFQGFAVASSSKRCQKAIELNEKGGSHWTIVSKELAQIKCQGLDYVPKLTTTLDLSQKAKRAKEEKRRARGGRNI</sequence>
<organism evidence="2 3">
    <name type="scientific">Phaeosphaeria nodorum (strain SN15 / ATCC MYA-4574 / FGSC 10173)</name>
    <name type="common">Glume blotch fungus</name>
    <name type="synonym">Parastagonospora nodorum</name>
    <dbReference type="NCBI Taxonomy" id="321614"/>
    <lineage>
        <taxon>Eukaryota</taxon>
        <taxon>Fungi</taxon>
        <taxon>Dikarya</taxon>
        <taxon>Ascomycota</taxon>
        <taxon>Pezizomycotina</taxon>
        <taxon>Dothideomycetes</taxon>
        <taxon>Pleosporomycetidae</taxon>
        <taxon>Pleosporales</taxon>
        <taxon>Pleosporineae</taxon>
        <taxon>Phaeosphaeriaceae</taxon>
        <taxon>Parastagonospora</taxon>
    </lineage>
</organism>
<dbReference type="AlphaFoldDB" id="Q0UT86"/>
<evidence type="ECO:0000313" key="3">
    <source>
        <dbReference type="Proteomes" id="UP000001055"/>
    </source>
</evidence>
<dbReference type="Proteomes" id="UP000001055">
    <property type="component" value="Unassembled WGS sequence"/>
</dbReference>
<dbReference type="RefSeq" id="XP_001795439.1">
    <property type="nucleotide sequence ID" value="XM_001795387.1"/>
</dbReference>
<feature type="region of interest" description="Disordered" evidence="1">
    <location>
        <begin position="68"/>
        <end position="87"/>
    </location>
</feature>
<evidence type="ECO:0000256" key="1">
    <source>
        <dbReference type="SAM" id="MobiDB-lite"/>
    </source>
</evidence>
<protein>
    <submittedName>
        <fullName evidence="2">Uncharacterized protein</fullName>
    </submittedName>
</protein>
<accession>Q0UT86</accession>
<dbReference type="KEGG" id="pno:SNOG_05028"/>
<gene>
    <name evidence="2" type="ORF">SNOG_05028</name>
</gene>
<dbReference type="InParanoid" id="Q0UT86"/>